<organism evidence="1">
    <name type="scientific">Ignavibacterium album</name>
    <dbReference type="NCBI Taxonomy" id="591197"/>
    <lineage>
        <taxon>Bacteria</taxon>
        <taxon>Pseudomonadati</taxon>
        <taxon>Ignavibacteriota</taxon>
        <taxon>Ignavibacteria</taxon>
        <taxon>Ignavibacteriales</taxon>
        <taxon>Ignavibacteriaceae</taxon>
        <taxon>Ignavibacterium</taxon>
    </lineage>
</organism>
<dbReference type="InterPro" id="IPR009057">
    <property type="entry name" value="Homeodomain-like_sf"/>
</dbReference>
<comment type="caution">
    <text evidence="1">The sequence shown here is derived from an EMBL/GenBank/DDBJ whole genome shotgun (WGS) entry which is preliminary data.</text>
</comment>
<proteinExistence type="predicted"/>
<dbReference type="SUPFAM" id="SSF46689">
    <property type="entry name" value="Homeodomain-like"/>
    <property type="match status" value="1"/>
</dbReference>
<evidence type="ECO:0000313" key="1">
    <source>
        <dbReference type="EMBL" id="HFI91674.1"/>
    </source>
</evidence>
<name>A0A7V2ZKG5_9BACT</name>
<gene>
    <name evidence="1" type="ORF">ENS31_09145</name>
</gene>
<accession>A0A7V2ZKG5</accession>
<dbReference type="Pfam" id="PF04255">
    <property type="entry name" value="DUF433"/>
    <property type="match status" value="1"/>
</dbReference>
<dbReference type="AlphaFoldDB" id="A0A7V2ZKG5"/>
<sequence length="225" mass="26245">MKAITHKNELGFGIYTIPDISRLLKIERRKVTRYISEYWDERLGKKLFSDTYSWSVNKRNKAVNFYVLIELFTFFKLQELGVKAKTILKARSAISQELNIDYPFASSKLLTDGRRIWYKFQDDIINADGTSQTNFVKIIEEFAINVEFSKNTFLAERFWPYGKDIKIVIDPHRQYGQPIIEGTSINAEVIYSMYKSGEPIDSLAILYDLTEKEVNDAINFYRTAA</sequence>
<dbReference type="InterPro" id="IPR007367">
    <property type="entry name" value="DUF433"/>
</dbReference>
<protein>
    <submittedName>
        <fullName evidence="1">DUF433 domain-containing protein</fullName>
    </submittedName>
</protein>
<reference evidence="1" key="1">
    <citation type="journal article" date="2020" name="mSystems">
        <title>Genome- and Community-Level Interaction Insights into Carbon Utilization and Element Cycling Functions of Hydrothermarchaeota in Hydrothermal Sediment.</title>
        <authorList>
            <person name="Zhou Z."/>
            <person name="Liu Y."/>
            <person name="Xu W."/>
            <person name="Pan J."/>
            <person name="Luo Z.H."/>
            <person name="Li M."/>
        </authorList>
    </citation>
    <scope>NUCLEOTIDE SEQUENCE [LARGE SCALE GENOMIC DNA]</scope>
    <source>
        <strain evidence="1">SpSt-479</strain>
    </source>
</reference>
<dbReference type="InterPro" id="IPR036388">
    <property type="entry name" value="WH-like_DNA-bd_sf"/>
</dbReference>
<dbReference type="EMBL" id="DSUJ01000008">
    <property type="protein sequence ID" value="HFI91674.1"/>
    <property type="molecule type" value="Genomic_DNA"/>
</dbReference>
<dbReference type="Gene3D" id="1.10.10.10">
    <property type="entry name" value="Winged helix-like DNA-binding domain superfamily/Winged helix DNA-binding domain"/>
    <property type="match status" value="1"/>
</dbReference>